<dbReference type="GO" id="GO:0006874">
    <property type="term" value="P:intracellular calcium ion homeostasis"/>
    <property type="evidence" value="ECO:0007669"/>
    <property type="project" value="TreeGrafter"/>
</dbReference>
<dbReference type="InterPro" id="IPR010920">
    <property type="entry name" value="LSM_dom_sf"/>
</dbReference>
<sequence length="578" mass="65445">MNNNQYSNKSKTTLSAPTSPTMKLRKSQSFNGIIEESFPEIANTFTSDAQLNASFVKSQSHQELQLENLLKIEPNSKIDSQKPINSERLSKIKFNFRGSKENSVKPSQRSSTTSTISKMTKKESFNWNADDPSDDPLQVHIKPHEKKGKDGYAAMGDTLGHDLNEAISHHLDYSRTLKNYLTKIHQERIETLRTELLVLEVLNKAAKKKRKLLSAKKMANSKKKANNFVVQDQKKFWSRSSVSDVAEKERKNDFCSLDSVKTTASHSVPNVSTVINVTQVSDDSFSEHEEDGKSNRSSLMDKKISSSGKAMDLVSLFGAVIGAESIGGASQGILLRNKSDAKKIARKIFESLTQKDSLIKKDFEPYFESDELNNVFKIFDKDDNGNISKQEFKSKILEIFYNHENIEKSMRQSTQAISKLDSILKIFVWIIIFFVTIAIFSINVSAFMATFLSIWAGVLFAISGSVQVLVQNLIFLFIIHPFDVGDRVEIEKECYVVKEFGLTATCLRLGNGKEIYAPNFMLAQKLIHNFRRSGPQSEPINLSVSKETSFQKIEMLKDKIVKYLELEESREFNIKFNL</sequence>
<evidence type="ECO:0000256" key="2">
    <source>
        <dbReference type="ARBA" id="ARBA00022692"/>
    </source>
</evidence>
<evidence type="ECO:0000313" key="9">
    <source>
        <dbReference type="EMBL" id="KAJ3222419.1"/>
    </source>
</evidence>
<feature type="domain" description="EF-hand" evidence="8">
    <location>
        <begin position="367"/>
        <end position="402"/>
    </location>
</feature>
<dbReference type="GO" id="GO:0005509">
    <property type="term" value="F:calcium ion binding"/>
    <property type="evidence" value="ECO:0007669"/>
    <property type="project" value="InterPro"/>
</dbReference>
<dbReference type="Gene3D" id="1.10.238.10">
    <property type="entry name" value="EF-hand"/>
    <property type="match status" value="1"/>
</dbReference>
<dbReference type="InterPro" id="IPR023408">
    <property type="entry name" value="MscS_beta-dom_sf"/>
</dbReference>
<dbReference type="InterPro" id="IPR006685">
    <property type="entry name" value="MscS_channel_2nd"/>
</dbReference>
<dbReference type="PROSITE" id="PS50222">
    <property type="entry name" value="EF_HAND_2"/>
    <property type="match status" value="1"/>
</dbReference>
<dbReference type="Pfam" id="PF00924">
    <property type="entry name" value="MS_channel_2nd"/>
    <property type="match status" value="1"/>
</dbReference>
<keyword evidence="2 7" id="KW-0812">Transmembrane</keyword>
<feature type="transmembrane region" description="Helical" evidence="7">
    <location>
        <begin position="426"/>
        <end position="448"/>
    </location>
</feature>
<dbReference type="PANTHER" id="PTHR31323">
    <property type="entry name" value="MECHANOSENSITIVE ION CHANNEL PROTEIN MSY2"/>
    <property type="match status" value="1"/>
</dbReference>
<dbReference type="InterPro" id="IPR002048">
    <property type="entry name" value="EF_hand_dom"/>
</dbReference>
<evidence type="ECO:0000256" key="6">
    <source>
        <dbReference type="SAM" id="MobiDB-lite"/>
    </source>
</evidence>
<evidence type="ECO:0000256" key="7">
    <source>
        <dbReference type="SAM" id="Phobius"/>
    </source>
</evidence>
<dbReference type="InterPro" id="IPR018247">
    <property type="entry name" value="EF_Hand_1_Ca_BS"/>
</dbReference>
<feature type="transmembrane region" description="Helical" evidence="7">
    <location>
        <begin position="454"/>
        <end position="479"/>
    </location>
</feature>
<keyword evidence="5 7" id="KW-0472">Membrane</keyword>
<evidence type="ECO:0000256" key="3">
    <source>
        <dbReference type="ARBA" id="ARBA00022837"/>
    </source>
</evidence>
<dbReference type="PANTHER" id="PTHR31323:SF1">
    <property type="entry name" value="MECHANOSENSITIVE ION CHANNEL PROTEIN"/>
    <property type="match status" value="1"/>
</dbReference>
<dbReference type="Gene3D" id="2.30.30.60">
    <property type="match status" value="1"/>
</dbReference>
<dbReference type="EMBL" id="JADGJW010000176">
    <property type="protein sequence ID" value="KAJ3222419.1"/>
    <property type="molecule type" value="Genomic_DNA"/>
</dbReference>
<dbReference type="Proteomes" id="UP001211065">
    <property type="component" value="Unassembled WGS sequence"/>
</dbReference>
<comment type="subcellular location">
    <subcellularLocation>
        <location evidence="1">Membrane</location>
    </subcellularLocation>
</comment>
<evidence type="ECO:0000256" key="1">
    <source>
        <dbReference type="ARBA" id="ARBA00004370"/>
    </source>
</evidence>
<protein>
    <recommendedName>
        <fullName evidence="8">EF-hand domain-containing protein</fullName>
    </recommendedName>
</protein>
<dbReference type="InterPro" id="IPR011992">
    <property type="entry name" value="EF-hand-dom_pair"/>
</dbReference>
<dbReference type="PROSITE" id="PS00018">
    <property type="entry name" value="EF_HAND_1"/>
    <property type="match status" value="1"/>
</dbReference>
<gene>
    <name evidence="9" type="ORF">HK099_002322</name>
</gene>
<dbReference type="SMART" id="SM00054">
    <property type="entry name" value="EFh"/>
    <property type="match status" value="1"/>
</dbReference>
<comment type="caution">
    <text evidence="9">The sequence shown here is derived from an EMBL/GenBank/DDBJ whole genome shotgun (WGS) entry which is preliminary data.</text>
</comment>
<dbReference type="GO" id="GO:0005262">
    <property type="term" value="F:calcium channel activity"/>
    <property type="evidence" value="ECO:0007669"/>
    <property type="project" value="TreeGrafter"/>
</dbReference>
<evidence type="ECO:0000259" key="8">
    <source>
        <dbReference type="PROSITE" id="PS50222"/>
    </source>
</evidence>
<dbReference type="SUPFAM" id="SSF47473">
    <property type="entry name" value="EF-hand"/>
    <property type="match status" value="1"/>
</dbReference>
<feature type="region of interest" description="Disordered" evidence="6">
    <location>
        <begin position="99"/>
        <end position="135"/>
    </location>
</feature>
<dbReference type="SUPFAM" id="SSF50182">
    <property type="entry name" value="Sm-like ribonucleoproteins"/>
    <property type="match status" value="1"/>
</dbReference>
<dbReference type="GO" id="GO:0016020">
    <property type="term" value="C:membrane"/>
    <property type="evidence" value="ECO:0007669"/>
    <property type="project" value="UniProtKB-SubCell"/>
</dbReference>
<dbReference type="AlphaFoldDB" id="A0AAD5U2Y5"/>
<organism evidence="9 10">
    <name type="scientific">Clydaea vesicula</name>
    <dbReference type="NCBI Taxonomy" id="447962"/>
    <lineage>
        <taxon>Eukaryota</taxon>
        <taxon>Fungi</taxon>
        <taxon>Fungi incertae sedis</taxon>
        <taxon>Chytridiomycota</taxon>
        <taxon>Chytridiomycota incertae sedis</taxon>
        <taxon>Chytridiomycetes</taxon>
        <taxon>Lobulomycetales</taxon>
        <taxon>Lobulomycetaceae</taxon>
        <taxon>Clydaea</taxon>
    </lineage>
</organism>
<accession>A0AAD5U2Y5</accession>
<evidence type="ECO:0000256" key="5">
    <source>
        <dbReference type="ARBA" id="ARBA00023136"/>
    </source>
</evidence>
<keyword evidence="3" id="KW-0106">Calcium</keyword>
<evidence type="ECO:0000313" key="10">
    <source>
        <dbReference type="Proteomes" id="UP001211065"/>
    </source>
</evidence>
<reference evidence="9" key="1">
    <citation type="submission" date="2020-05" db="EMBL/GenBank/DDBJ databases">
        <title>Phylogenomic resolution of chytrid fungi.</title>
        <authorList>
            <person name="Stajich J.E."/>
            <person name="Amses K."/>
            <person name="Simmons R."/>
            <person name="Seto K."/>
            <person name="Myers J."/>
            <person name="Bonds A."/>
            <person name="Quandt C.A."/>
            <person name="Barry K."/>
            <person name="Liu P."/>
            <person name="Grigoriev I."/>
            <person name="Longcore J.E."/>
            <person name="James T.Y."/>
        </authorList>
    </citation>
    <scope>NUCLEOTIDE SEQUENCE</scope>
    <source>
        <strain evidence="9">JEL0476</strain>
    </source>
</reference>
<keyword evidence="4 7" id="KW-1133">Transmembrane helix</keyword>
<feature type="region of interest" description="Disordered" evidence="6">
    <location>
        <begin position="1"/>
        <end position="24"/>
    </location>
</feature>
<evidence type="ECO:0000256" key="4">
    <source>
        <dbReference type="ARBA" id="ARBA00022989"/>
    </source>
</evidence>
<name>A0AAD5U2Y5_9FUNG</name>
<keyword evidence="10" id="KW-1185">Reference proteome</keyword>
<proteinExistence type="predicted"/>